<dbReference type="AlphaFoldDB" id="Q9SWY9"/>
<feature type="non-terminal residue" evidence="1">
    <location>
        <position position="1"/>
    </location>
</feature>
<dbReference type="EMBL" id="AF081025">
    <property type="protein sequence ID" value="AAD46144.1"/>
    <property type="molecule type" value="mRNA"/>
</dbReference>
<accession>Q9SWY9</accession>
<proteinExistence type="evidence at transcript level"/>
<name>Q9SWY9_SOLLC</name>
<protein>
    <submittedName>
        <fullName evidence="1">Uncharacterized protein</fullName>
    </submittedName>
</protein>
<organism evidence="1">
    <name type="scientific">Solanum lycopersicum</name>
    <name type="common">Tomato</name>
    <name type="synonym">Lycopersicon esculentum</name>
    <dbReference type="NCBI Taxonomy" id="4081"/>
    <lineage>
        <taxon>Eukaryota</taxon>
        <taxon>Viridiplantae</taxon>
        <taxon>Streptophyta</taxon>
        <taxon>Embryophyta</taxon>
        <taxon>Tracheophyta</taxon>
        <taxon>Spermatophyta</taxon>
        <taxon>Magnoliopsida</taxon>
        <taxon>eudicotyledons</taxon>
        <taxon>Gunneridae</taxon>
        <taxon>Pentapetalae</taxon>
        <taxon>asterids</taxon>
        <taxon>lamiids</taxon>
        <taxon>Solanales</taxon>
        <taxon>Solanaceae</taxon>
        <taxon>Solanoideae</taxon>
        <taxon>Solaneae</taxon>
        <taxon>Solanum</taxon>
        <taxon>Solanum subgen. Lycopersicon</taxon>
    </lineage>
</organism>
<evidence type="ECO:0000313" key="1">
    <source>
        <dbReference type="EMBL" id="AAD46144.1"/>
    </source>
</evidence>
<reference evidence="1" key="1">
    <citation type="submission" date="1998-07" db="EMBL/GenBank/DDBJ databases">
        <title>Hypoxia-induced cDNAs isolated by RNA differential display.</title>
        <authorList>
            <person name="Aggelis A."/>
            <person name="Kanellis A.K."/>
        </authorList>
    </citation>
    <scope>NUCLEOTIDE SEQUENCE</scope>
</reference>
<sequence>NTTLHHTTHRLSVLWPCLFKLQERSTCWKISAVPVWALCLFNFSLALDL</sequence>